<sequence>MKDASDCTKPTAPSGGMEALVSPTVMPDGRVTFRLCAPQASNVVVRGSFPNPYEPVTVTMAKDASGRWSGTAGPLPPEIYAYNFYIDGVAALDPLNAHSQRDGRRISNTFIVPGAKSGLYAVQAVPHGTVSQIWYKSPSLKLQRRTYIYTPPGYEDGAVRYPVLYLLHGGFGDEDAWSSNGRASQILDNLIAEGRMVPMIVVMPNGNATQSASPDIVEESVPQGSFMSTEFPESIVTDLIPFVDRTYRTLPDRTHRAIAGLSMGGAHAFWAAFHHLDKFAWVESMSGGYMIIPGAGIEASKPTDPNIPAVFRLPMEIDAVKLIANLPDLTQDANAKLSLFTMVIGEKDRLLPQQRALQAALATKGINVKAIEMPGFSHEWGFWRISLVDMLTRLFRAGDQKPH</sequence>
<comment type="caution">
    <text evidence="1">The sequence shown here is derived from an EMBL/GenBank/DDBJ whole genome shotgun (WGS) entry which is preliminary data.</text>
</comment>
<dbReference type="Gene3D" id="3.40.50.1820">
    <property type="entry name" value="alpha/beta hydrolase"/>
    <property type="match status" value="1"/>
</dbReference>
<reference evidence="1 2" key="1">
    <citation type="submission" date="2020-03" db="EMBL/GenBank/DDBJ databases">
        <title>Genome sequence of strain Massilia sp. TW-1.</title>
        <authorList>
            <person name="Chaudhary D.K."/>
        </authorList>
    </citation>
    <scope>NUCLEOTIDE SEQUENCE [LARGE SCALE GENOMIC DNA]</scope>
    <source>
        <strain evidence="1 2">TW-1</strain>
    </source>
</reference>
<dbReference type="EMBL" id="JAAQOM010000018">
    <property type="protein sequence ID" value="NIA56909.1"/>
    <property type="molecule type" value="Genomic_DNA"/>
</dbReference>
<dbReference type="RefSeq" id="WP_166862991.1">
    <property type="nucleotide sequence ID" value="NZ_JAAQOM010000018.1"/>
</dbReference>
<accession>A0ABX0PK58</accession>
<dbReference type="InterPro" id="IPR029058">
    <property type="entry name" value="AB_hydrolase_fold"/>
</dbReference>
<dbReference type="Proteomes" id="UP000716322">
    <property type="component" value="Unassembled WGS sequence"/>
</dbReference>
<dbReference type="PANTHER" id="PTHR48098:SF1">
    <property type="entry name" value="DIACYLGLYCEROL ACYLTRANSFERASE_MYCOLYLTRANSFERASE AG85A"/>
    <property type="match status" value="1"/>
</dbReference>
<dbReference type="InterPro" id="IPR014756">
    <property type="entry name" value="Ig_E-set"/>
</dbReference>
<protein>
    <submittedName>
        <fullName evidence="1">Esterase</fullName>
    </submittedName>
</protein>
<dbReference type="InterPro" id="IPR013783">
    <property type="entry name" value="Ig-like_fold"/>
</dbReference>
<dbReference type="Pfam" id="PF00756">
    <property type="entry name" value="Esterase"/>
    <property type="match status" value="1"/>
</dbReference>
<name>A0ABX0PK58_9BURK</name>
<dbReference type="InterPro" id="IPR050583">
    <property type="entry name" value="Mycobacterial_A85_antigen"/>
</dbReference>
<dbReference type="SUPFAM" id="SSF53474">
    <property type="entry name" value="alpha/beta-Hydrolases"/>
    <property type="match status" value="1"/>
</dbReference>
<dbReference type="InterPro" id="IPR000801">
    <property type="entry name" value="Esterase-like"/>
</dbReference>
<dbReference type="SUPFAM" id="SSF81296">
    <property type="entry name" value="E set domains"/>
    <property type="match status" value="1"/>
</dbReference>
<dbReference type="Gene3D" id="2.60.40.10">
    <property type="entry name" value="Immunoglobulins"/>
    <property type="match status" value="1"/>
</dbReference>
<evidence type="ECO:0000313" key="2">
    <source>
        <dbReference type="Proteomes" id="UP000716322"/>
    </source>
</evidence>
<proteinExistence type="predicted"/>
<dbReference type="CDD" id="cd11294">
    <property type="entry name" value="E_set_Esterase_like_N"/>
    <property type="match status" value="1"/>
</dbReference>
<gene>
    <name evidence="1" type="ORF">HAV22_25120</name>
</gene>
<keyword evidence="2" id="KW-1185">Reference proteome</keyword>
<organism evidence="1 2">
    <name type="scientific">Telluria antibiotica</name>
    <dbReference type="NCBI Taxonomy" id="2717319"/>
    <lineage>
        <taxon>Bacteria</taxon>
        <taxon>Pseudomonadati</taxon>
        <taxon>Pseudomonadota</taxon>
        <taxon>Betaproteobacteria</taxon>
        <taxon>Burkholderiales</taxon>
        <taxon>Oxalobacteraceae</taxon>
        <taxon>Telluria group</taxon>
        <taxon>Telluria</taxon>
    </lineage>
</organism>
<dbReference type="PANTHER" id="PTHR48098">
    <property type="entry name" value="ENTEROCHELIN ESTERASE-RELATED"/>
    <property type="match status" value="1"/>
</dbReference>
<evidence type="ECO:0000313" key="1">
    <source>
        <dbReference type="EMBL" id="NIA56909.1"/>
    </source>
</evidence>